<feature type="compositionally biased region" description="Basic and acidic residues" evidence="1">
    <location>
        <begin position="2066"/>
        <end position="2084"/>
    </location>
</feature>
<feature type="region of interest" description="Disordered" evidence="1">
    <location>
        <begin position="1"/>
        <end position="225"/>
    </location>
</feature>
<feature type="compositionally biased region" description="Polar residues" evidence="1">
    <location>
        <begin position="313"/>
        <end position="322"/>
    </location>
</feature>
<feature type="compositionally biased region" description="Polar residues" evidence="1">
    <location>
        <begin position="1014"/>
        <end position="1025"/>
    </location>
</feature>
<feature type="region of interest" description="Disordered" evidence="1">
    <location>
        <begin position="313"/>
        <end position="374"/>
    </location>
</feature>
<reference evidence="3" key="2">
    <citation type="submission" date="2025-08" db="UniProtKB">
        <authorList>
            <consortium name="Ensembl"/>
        </authorList>
    </citation>
    <scope>IDENTIFICATION</scope>
</reference>
<feature type="compositionally biased region" description="Basic residues" evidence="1">
    <location>
        <begin position="773"/>
        <end position="784"/>
    </location>
</feature>
<feature type="compositionally biased region" description="Basic and acidic residues" evidence="1">
    <location>
        <begin position="1649"/>
        <end position="1676"/>
    </location>
</feature>
<dbReference type="CDD" id="cd00167">
    <property type="entry name" value="SANT"/>
    <property type="match status" value="1"/>
</dbReference>
<feature type="compositionally biased region" description="Basic and acidic residues" evidence="1">
    <location>
        <begin position="589"/>
        <end position="609"/>
    </location>
</feature>
<feature type="compositionally biased region" description="Polar residues" evidence="1">
    <location>
        <begin position="1534"/>
        <end position="1550"/>
    </location>
</feature>
<reference evidence="3 4" key="1">
    <citation type="submission" date="2022-01" db="EMBL/GenBank/DDBJ databases">
        <title>A chromosome-scale genome assembly of the false clownfish, Amphiprion ocellaris.</title>
        <authorList>
            <person name="Ryu T."/>
        </authorList>
    </citation>
    <scope>NUCLEOTIDE SEQUENCE [LARGE SCALE GENOMIC DNA]</scope>
</reference>
<feature type="domain" description="Myb-like" evidence="2">
    <location>
        <begin position="428"/>
        <end position="476"/>
    </location>
</feature>
<feature type="compositionally biased region" description="Polar residues" evidence="1">
    <location>
        <begin position="1759"/>
        <end position="1788"/>
    </location>
</feature>
<feature type="compositionally biased region" description="Polar residues" evidence="1">
    <location>
        <begin position="1438"/>
        <end position="1466"/>
    </location>
</feature>
<feature type="compositionally biased region" description="Basic and acidic residues" evidence="1">
    <location>
        <begin position="324"/>
        <end position="346"/>
    </location>
</feature>
<accession>A0A3Q1CBN1</accession>
<evidence type="ECO:0000313" key="4">
    <source>
        <dbReference type="Proteomes" id="UP001501940"/>
    </source>
</evidence>
<feature type="compositionally biased region" description="Polar residues" evidence="1">
    <location>
        <begin position="1977"/>
        <end position="1993"/>
    </location>
</feature>
<feature type="compositionally biased region" description="Low complexity" evidence="1">
    <location>
        <begin position="753"/>
        <end position="772"/>
    </location>
</feature>
<feature type="compositionally biased region" description="Polar residues" evidence="1">
    <location>
        <begin position="689"/>
        <end position="710"/>
    </location>
</feature>
<feature type="compositionally biased region" description="Low complexity" evidence="1">
    <location>
        <begin position="2183"/>
        <end position="2215"/>
    </location>
</feature>
<keyword evidence="4" id="KW-1185">Reference proteome</keyword>
<evidence type="ECO:0000256" key="1">
    <source>
        <dbReference type="SAM" id="MobiDB-lite"/>
    </source>
</evidence>
<name>A0A3Q1CBN1_AMPOC</name>
<dbReference type="GO" id="GO:0001156">
    <property type="term" value="F:TFIIIC-class transcription factor complex binding"/>
    <property type="evidence" value="ECO:0007669"/>
    <property type="project" value="TreeGrafter"/>
</dbReference>
<evidence type="ECO:0000313" key="3">
    <source>
        <dbReference type="Ensembl" id="ENSAOCP00000022779.2"/>
    </source>
</evidence>
<feature type="region of interest" description="Disordered" evidence="1">
    <location>
        <begin position="1007"/>
        <end position="1095"/>
    </location>
</feature>
<protein>
    <recommendedName>
        <fullName evidence="2">Myb-like domain-containing protein</fullName>
    </recommendedName>
</protein>
<dbReference type="PANTHER" id="PTHR22929">
    <property type="entry name" value="RNA POLYMERASE III TRANSCRIPTION INITIATION FACTOR B"/>
    <property type="match status" value="1"/>
</dbReference>
<dbReference type="InterPro" id="IPR009057">
    <property type="entry name" value="Homeodomain-like_sf"/>
</dbReference>
<feature type="compositionally biased region" description="Polar residues" evidence="1">
    <location>
        <begin position="1040"/>
        <end position="1058"/>
    </location>
</feature>
<feature type="compositionally biased region" description="Polar residues" evidence="1">
    <location>
        <begin position="2097"/>
        <end position="2109"/>
    </location>
</feature>
<sequence>MFRRSRFSVRPNVGATGRTAATAAALQEAPSANQEASEAPRDAAESSSTTAVADNKSDVTPSEKVLAPGDGSDPNGEGTSSSAAVQRRKRFSVKPKVAPGRLSTLSRTPKSPVKAVSQAPVEGSGSNLDKPTTSGISATSQGFQSPRRRRPSGESKLLKIQPKAPHISSSTLGPSDVPADEDSLKQTHVPADGSKKLENISTSQVKEVPPRPPDKVPPSLPDKEAIEISEKAKTLVSSKNVLSLTQSAYSLSKLLNSPSDLQRLVKAQKLRELLRQERCKEKKLKKAKALSKEFSLDPAKMTMSDLIRYLPTSNPMSSSIEDSAQEKETVIPPSPEREKSPERPQELEVPPSTVNSREEDEEEADEEQEEALMVPQVKVAEDGSLIIDEESLTVEVQRAKGPNPAENRDPIFERGSTTTYSSFRKGNYSKPWSSEETDMFFLAVSMVGTDFSMICQLFPHRARSEIKNKFKKEERENSWRIDKAFKERRKLDIEYFSKLLEKILEFQKNRKKLKSFAEKNSPKKRKRKTKAKKTARKLSDVEEEDEEEDENQIPDLEAEEEGEKENEDLCNDGGIPASEPNRKCKRKKKSDDLTEEPNDKKDKTDEKSEAGIPEDTEAALPEDHTSSDVSEKSQNVNTAKDTAIKPAKLSRGRAPKPLLPLGRKWGKKLPLTTAAKDTVADKGDESVSDGATTEQVNKDASPSNQASNKKSASDDISSEEEDVTFKPPQPTRYGRVPKPTKPLTYPAKEDVHSSASETTSASPAGSTASAAKPKPKGTAKRRRSSKPESPQKSKKPKLVTLRASQSDFSDEDEEVEEGQLACSSSRDGHAPIFVPASLNTSHSGISEVDETMVELDILASMPDVLGISQDALCPDSSCEQAQHEAGTAEPCEHQLDLLVDVIDFLSSEHTEVNEDESYNEAAQTLLTIGNLTHISQSAPNQTAIQDHAADTSADVNETNYPEEETALKQTAQEESSIPSVSAAFSQEVTETSETVATLELQGSVIDSGEMPVPQSESSNASSPQTKRGRLPKVKPKPNLGRTSRTAQSKSQPETSSVTAAEENHSVAPSLSPANEMMSAVEETAPKTSDCAPGLVKDGISSTEVKLTGEPSDRQEKFIELVESGAAMSDQNSSEVQAPCYSESQFEPNRDQTIRDTESTSKSTDEKLKSCVEEAKAGFNNPVTSDSMNMEVEKGSDTDPAPVQESSDKSTSCVSPAEDPSEKQKEESVVPTTYQSRRGRLQKVKPKPNLQQTSRTAKSKLKTTKAPADKDSSLTPNPDFHKNTIKVEPQPTCNPSHETQSHPDPALLNLEFESSKEQITRDTGSTSEFTHENLTTTVGTTESTSNNVVTTNLTVTESQVEQGSNVNSASVQESSVQPAIEELPVSKDGGEVASACRLRRSRLQKPKPNLPQASRNIQSKLQSRKDPVTLLQVVEKPHSPTSTSDSTENTTAEVEAQPSCSTTPPEKSSQIKSTSSPSVLVQSLELGSAHKCTQELSSTEDEKTDVGSVSSAEDSEKNVPQRRRRFPKVKPKPNLGSSTRMMKLQSDNNSRPPERCHVGTTSNVSSEQQSGDNNQNLTEKDNKPLTLAHCSSRAGLHSIEVGPADSEKLLDITNNEAASSDGATMETSCVAEYQPVLTDQVIGNTSSEQSKVEMESTGDKFLSKDLVEADPTLRDDGMPDMSTQVTETNVQQTDDSTAVSEVQPLKDVSKESKKYSECSNKDSSIQSDDRESELTDTSKISRKAHQVRRGRLIKPKPNLACSSRPSQPRKVQNITPAETDSGSCSQIVATSVDHKPASELRPDMQEPVKGGIYKSDHQTSTPSDAGSSVVCWSQVITQQSQSHSSPSNDSQASLNCVPSTQIASTASTEVIQSYPVFSGMLPEQVPSDPDEPFFILSLTEIPVSSSGEVVNSAVEHLSYLPATDASVQQPGSVCAESLVEAGDGSLASAHVPMSAGESGVMGPIDLKDTGPELAALIHSTTENPVDPYETTTVQPEKRPDTADNNETDVAAAKQTISGIRRKAKPQVKSSNARKKQTSNTLEAESVPTQINTTQDSEHSGDSVPPKAFDDTEPHKGGSVDADTNKETLTGGRDPHCNSEAQSTQSSGTSSWKRKPKDFAPFPSETPSIDPPPGKAADKQSLSEPAASTSHDVAPTLSLTQPQNEAHSTSVTPPTQTEVDFQQTSDHSPNSSGPSPSMSQSTAEVSASQQSEYMESSSLEEEEEPTSVSQYFLSDIFTEVEDD</sequence>
<feature type="region of interest" description="Disordered" evidence="1">
    <location>
        <begin position="1398"/>
        <end position="1582"/>
    </location>
</feature>
<feature type="region of interest" description="Disordered" evidence="1">
    <location>
        <begin position="1977"/>
        <end position="2241"/>
    </location>
</feature>
<feature type="compositionally biased region" description="Basic and acidic residues" evidence="1">
    <location>
        <begin position="1791"/>
        <end position="1805"/>
    </location>
</feature>
<organism evidence="3 4">
    <name type="scientific">Amphiprion ocellaris</name>
    <name type="common">Clown anemonefish</name>
    <dbReference type="NCBI Taxonomy" id="80972"/>
    <lineage>
        <taxon>Eukaryota</taxon>
        <taxon>Metazoa</taxon>
        <taxon>Chordata</taxon>
        <taxon>Craniata</taxon>
        <taxon>Vertebrata</taxon>
        <taxon>Euteleostomi</taxon>
        <taxon>Actinopterygii</taxon>
        <taxon>Neopterygii</taxon>
        <taxon>Teleostei</taxon>
        <taxon>Neoteleostei</taxon>
        <taxon>Acanthomorphata</taxon>
        <taxon>Ovalentaria</taxon>
        <taxon>Pomacentridae</taxon>
        <taxon>Amphiprion</taxon>
    </lineage>
</organism>
<feature type="compositionally biased region" description="Basic residues" evidence="1">
    <location>
        <begin position="1236"/>
        <end position="1245"/>
    </location>
</feature>
<dbReference type="OMA" id="TSEFTHE"/>
<feature type="compositionally biased region" description="Basic residues" evidence="1">
    <location>
        <begin position="522"/>
        <end position="536"/>
    </location>
</feature>
<dbReference type="SMART" id="SM00717">
    <property type="entry name" value="SANT"/>
    <property type="match status" value="1"/>
</dbReference>
<feature type="compositionally biased region" description="Polar residues" evidence="1">
    <location>
        <begin position="124"/>
        <end position="144"/>
    </location>
</feature>
<feature type="compositionally biased region" description="Polar residues" evidence="1">
    <location>
        <begin position="1410"/>
        <end position="1420"/>
    </location>
</feature>
<dbReference type="GO" id="GO:0000126">
    <property type="term" value="C:transcription factor TFIIIB complex"/>
    <property type="evidence" value="ECO:0007669"/>
    <property type="project" value="TreeGrafter"/>
</dbReference>
<reference evidence="3" key="3">
    <citation type="submission" date="2025-09" db="UniProtKB">
        <authorList>
            <consortium name="Ensembl"/>
        </authorList>
    </citation>
    <scope>IDENTIFICATION</scope>
</reference>
<feature type="compositionally biased region" description="Low complexity" evidence="1">
    <location>
        <begin position="1467"/>
        <end position="1477"/>
    </location>
</feature>
<feature type="compositionally biased region" description="Basic and acidic residues" evidence="1">
    <location>
        <begin position="621"/>
        <end position="631"/>
    </location>
</feature>
<feature type="compositionally biased region" description="Polar residues" evidence="1">
    <location>
        <begin position="1128"/>
        <end position="1146"/>
    </location>
</feature>
<feature type="compositionally biased region" description="Low complexity" evidence="1">
    <location>
        <begin position="15"/>
        <end position="32"/>
    </location>
</feature>
<feature type="compositionally biased region" description="Basic and acidic residues" evidence="1">
    <location>
        <begin position="1147"/>
        <end position="1175"/>
    </location>
</feature>
<feature type="compositionally biased region" description="Basic residues" evidence="1">
    <location>
        <begin position="1519"/>
        <end position="1530"/>
    </location>
</feature>
<dbReference type="InterPro" id="IPR039467">
    <property type="entry name" value="TFIIIB_B''_Myb"/>
</dbReference>
<dbReference type="Pfam" id="PF15963">
    <property type="entry name" value="Myb_DNA-bind_7"/>
    <property type="match status" value="1"/>
</dbReference>
<feature type="compositionally biased region" description="Basic and acidic residues" evidence="1">
    <location>
        <begin position="1706"/>
        <end position="1719"/>
    </location>
</feature>
<feature type="compositionally biased region" description="Acidic residues" evidence="1">
    <location>
        <begin position="541"/>
        <end position="570"/>
    </location>
</feature>
<feature type="compositionally biased region" description="Basic residues" evidence="1">
    <location>
        <begin position="1739"/>
        <end position="1753"/>
    </location>
</feature>
<feature type="compositionally biased region" description="Polar residues" evidence="1">
    <location>
        <begin position="1680"/>
        <end position="1699"/>
    </location>
</feature>
<dbReference type="PANTHER" id="PTHR22929:SF0">
    <property type="entry name" value="TRANSCRIPTION FACTOR TFIIIB COMPONENT B'' HOMOLOG"/>
    <property type="match status" value="1"/>
</dbReference>
<dbReference type="Ensembl" id="ENSAOCT00000007110.2">
    <property type="protein sequence ID" value="ENSAOCP00000022779.2"/>
    <property type="gene ID" value="ENSAOCG00000008426.2"/>
</dbReference>
<feature type="compositionally biased region" description="Polar residues" evidence="1">
    <location>
        <begin position="2036"/>
        <end position="2053"/>
    </location>
</feature>
<dbReference type="InterPro" id="IPR001005">
    <property type="entry name" value="SANT/Myb"/>
</dbReference>
<dbReference type="STRING" id="80972.ENSAOCP00000022779"/>
<dbReference type="Proteomes" id="UP001501940">
    <property type="component" value="Chromosome 17"/>
</dbReference>
<evidence type="ECO:0000259" key="2">
    <source>
        <dbReference type="SMART" id="SM00717"/>
    </source>
</evidence>
<feature type="region of interest" description="Disordered" evidence="1">
    <location>
        <begin position="1641"/>
        <end position="1825"/>
    </location>
</feature>
<feature type="compositionally biased region" description="Acidic residues" evidence="1">
    <location>
        <begin position="808"/>
        <end position="817"/>
    </location>
</feature>
<dbReference type="GeneTree" id="ENSGT00390000012762"/>
<dbReference type="SUPFAM" id="SSF46689">
    <property type="entry name" value="Homeodomain-like"/>
    <property type="match status" value="1"/>
</dbReference>
<feature type="region of interest" description="Disordered" evidence="1">
    <location>
        <begin position="1124"/>
        <end position="1303"/>
    </location>
</feature>
<feature type="compositionally biased region" description="Basic residues" evidence="1">
    <location>
        <begin position="2018"/>
        <end position="2035"/>
    </location>
</feature>
<dbReference type="GO" id="GO:0070898">
    <property type="term" value="P:RNA polymerase III preinitiation complex assembly"/>
    <property type="evidence" value="ECO:0007669"/>
    <property type="project" value="TreeGrafter"/>
</dbReference>
<proteinExistence type="predicted"/>
<feature type="compositionally biased region" description="Basic residues" evidence="1">
    <location>
        <begin position="1026"/>
        <end position="1035"/>
    </location>
</feature>
<feature type="compositionally biased region" description="Polar residues" evidence="1">
    <location>
        <begin position="2138"/>
        <end position="2182"/>
    </location>
</feature>
<feature type="compositionally biased region" description="Acidic residues" evidence="1">
    <location>
        <begin position="358"/>
        <end position="370"/>
    </location>
</feature>
<feature type="region of interest" description="Disordered" evidence="1">
    <location>
        <begin position="515"/>
        <end position="826"/>
    </location>
</feature>
<feature type="region of interest" description="Disordered" evidence="1">
    <location>
        <begin position="399"/>
        <end position="418"/>
    </location>
</feature>
<feature type="compositionally biased region" description="Polar residues" evidence="1">
    <location>
        <begin position="1558"/>
        <end position="1576"/>
    </location>
</feature>